<protein>
    <submittedName>
        <fullName evidence="14">Uncharacterized protein</fullName>
    </submittedName>
</protein>
<dbReference type="InterPro" id="IPR050344">
    <property type="entry name" value="Peptidase_M1_aminopeptidases"/>
</dbReference>
<feature type="domain" description="Peptidase M1 membrane alanine aminopeptidase" evidence="11">
    <location>
        <begin position="53"/>
        <end position="113"/>
    </location>
</feature>
<evidence type="ECO:0000256" key="5">
    <source>
        <dbReference type="ARBA" id="ARBA00022670"/>
    </source>
</evidence>
<feature type="domain" description="Peptidase M1 membrane alanine aminopeptidase" evidence="11">
    <location>
        <begin position="2795"/>
        <end position="2832"/>
    </location>
</feature>
<dbReference type="Gene3D" id="3.30.2010.30">
    <property type="match status" value="2"/>
</dbReference>
<keyword evidence="4" id="KW-0472">Membrane</keyword>
<keyword evidence="10" id="KW-0449">Lipoprotein</keyword>
<dbReference type="InterPro" id="IPR001930">
    <property type="entry name" value="Peptidase_M1"/>
</dbReference>
<keyword evidence="9" id="KW-0482">Metalloprotease</keyword>
<gene>
    <name evidence="14" type="ORF">PR048_008874</name>
</gene>
<evidence type="ECO:0000259" key="11">
    <source>
        <dbReference type="Pfam" id="PF01433"/>
    </source>
</evidence>
<dbReference type="InterPro" id="IPR045357">
    <property type="entry name" value="Aminopeptidase_N-like_N"/>
</dbReference>
<dbReference type="Gene3D" id="1.25.50.20">
    <property type="match status" value="3"/>
</dbReference>
<comment type="similarity">
    <text evidence="3">Belongs to the peptidase M1 family.</text>
</comment>
<dbReference type="InterPro" id="IPR024571">
    <property type="entry name" value="ERAP1-like_C_dom"/>
</dbReference>
<evidence type="ECO:0000259" key="13">
    <source>
        <dbReference type="Pfam" id="PF17900"/>
    </source>
</evidence>
<dbReference type="InterPro" id="IPR042097">
    <property type="entry name" value="Aminopeptidase_N-like_N_sf"/>
</dbReference>
<feature type="domain" description="Peptidase M1 membrane alanine aminopeptidase" evidence="11">
    <location>
        <begin position="2922"/>
        <end position="3042"/>
    </location>
</feature>
<keyword evidence="5" id="KW-0645">Protease</keyword>
<name>A0ABQ9HZD8_9NEOP</name>
<feature type="domain" description="ERAP1-like C-terminal" evidence="12">
    <location>
        <begin position="476"/>
        <end position="774"/>
    </location>
</feature>
<dbReference type="SUPFAM" id="SSF63737">
    <property type="entry name" value="Leukotriene A4 hydrolase N-terminal domain"/>
    <property type="match status" value="3"/>
</dbReference>
<accession>A0ABQ9HZD8</accession>
<evidence type="ECO:0000256" key="9">
    <source>
        <dbReference type="ARBA" id="ARBA00023049"/>
    </source>
</evidence>
<evidence type="ECO:0000256" key="4">
    <source>
        <dbReference type="ARBA" id="ARBA00022622"/>
    </source>
</evidence>
<dbReference type="Pfam" id="PF17900">
    <property type="entry name" value="Peptidase_M1_N"/>
    <property type="match status" value="3"/>
</dbReference>
<dbReference type="Gene3D" id="2.60.40.1730">
    <property type="entry name" value="tricorn interacting facor f3 domain"/>
    <property type="match status" value="3"/>
</dbReference>
<comment type="cofactor">
    <cofactor evidence="1">
        <name>Zn(2+)</name>
        <dbReference type="ChEBI" id="CHEBI:29105"/>
    </cofactor>
</comment>
<keyword evidence="15" id="KW-1185">Reference proteome</keyword>
<evidence type="ECO:0000313" key="15">
    <source>
        <dbReference type="Proteomes" id="UP001159363"/>
    </source>
</evidence>
<evidence type="ECO:0000256" key="1">
    <source>
        <dbReference type="ARBA" id="ARBA00001947"/>
    </source>
</evidence>
<evidence type="ECO:0000256" key="6">
    <source>
        <dbReference type="ARBA" id="ARBA00022723"/>
    </source>
</evidence>
<feature type="domain" description="Aminopeptidase N-like N-terminal" evidence="13">
    <location>
        <begin position="819"/>
        <end position="1003"/>
    </location>
</feature>
<dbReference type="PANTHER" id="PTHR11533:SF290">
    <property type="entry name" value="AMINOPEPTIDASE"/>
    <property type="match status" value="1"/>
</dbReference>
<dbReference type="Pfam" id="PF01433">
    <property type="entry name" value="Peptidase_M1"/>
    <property type="match status" value="5"/>
</dbReference>
<keyword evidence="7" id="KW-0378">Hydrolase</keyword>
<comment type="caution">
    <text evidence="14">The sequence shown here is derived from an EMBL/GenBank/DDBJ whole genome shotgun (WGS) entry which is preliminary data.</text>
</comment>
<keyword evidence="8" id="KW-0862">Zinc</keyword>
<evidence type="ECO:0000256" key="7">
    <source>
        <dbReference type="ARBA" id="ARBA00022801"/>
    </source>
</evidence>
<sequence length="3043" mass="349622">MLVSLVWLRPEGPLVSSSILAEVVTGHLGGPATLRPHAVTGFKMLSISMLSFVYDLVEQTWQLEEQFVPLQVQTALSADALESSHPLSNHVDTPTSIRAMFGTISYNKGKSLNGTASQTGYSKNQYNGTTHLFCGRLQGPHVPRQRLELRSVAAEISLCFSLLRLQVTQHEKDPAPKEIDDIDTRDIICWKTLPVHKGKMDNTAVISVFGNVPLYSSQLLASHLGELHRTRDSFRMIPLPLAGGFSRGYLVSPALAFRRCSIPRFTLIGSQYLDVKSRPNILTPLRRASVLRMMKHFLTKDTFRHGIRRYLSRHGNSTAEPDNLFTALQEQYDEDTQNGTLASGRTLPIFVKTIMDTWVLQRGFPVITVTRSYSTQAATVTQPLPSETRQWQHRHAHIQMVGAPDLHHPGQPQLHLHHRRLLAHRTTSEQLDHQPACQTEPVGALQHPADRCVYLQHCVHSHTVRDHTPALTHCHIGFYRVNYDDRNWALLADYLDSEYYDEIHVLNRAQLLDDAFALARAGTINYTTALKLTKYLTYETEYVPWYSALTALNYVNRRMVGLGEYDHHVFKSYVLKLLDNVYNSLGLEEKSEDTHVTKLHRSLILTWACNYGVKSCTDMARSEFAKLMADPDNYRVNADLKTVVYCNGLRYGGEAEFNFLWNRYLTHNVNTEQVLILGVMGCTKNEALVHSFLRQSVSNDSDIRLQDQSLVYSSVLNNFYGVDYAINFVRENYQEIIDSNNSVNALSSAISGIDGAIYSEEQLSTLREVIANITADIGTNTLLDNLQSAEINLQWLQTHGSMVSRLVKEQDYRLPTNIVPEYYYIVLKPNLDDGSFQFEGRVNITFRVTSNTDRITLHAHDLDIEEDTISVGVDVSAVTVDAVRQFYDIKLQQELQAGRRYQLHMFYKGYHREDMNGFYRTYYYKNGAKRWLASTQFQPTSARRAFPCFDEPGYKAKFKIIIGRTADRHALSNMPLESSDFDDYENVTWDHFEETPMPMSTYLIAFVVSDFGNVSSSDGFYNMWQRADADSQAQYSLDFAPKAMSALERYTGLDYFLPKMDQVAVPDFSAGAMENWGLVTYRERMILLEEGVTPSNYRQSIASIITHEFAHMWFGNLVSPVWWEHSWLNEGFAQFFQFFATAEVEPSWQIDDQFLTSQLHGALSADSLESSHPLTTHVDTPSSISAIFGTIIYSKGASVIRMMEHFLTKYTFRKGLNRYLTRQANSTTHPDYLFTALQDQYDEDKQTETEAGIDTTHRNVPIFMKTIMDTWTLQRGYPVITVTRSYTTNAATIMQSRFLLRRDSGSTDTHTYRWWVPLTYTTQASPNFTSTTADYWLTGLQVSSWTIKMPARQNQWVLFNIQQTGFYRVNYDDRNWALLADYLDSEYYDEIHVLNRAQLLDDAFALARAGTVNYTTALKLTKYLTYETEYVPWYSALTALNYVNRRMVGLGEYDHHVFKSYVLKLLDNVYNSLGLEEKSEDTHVTKLHRNMILTWACNYGVKSCIDMARSEFAKLMADPDNYTVNPDLKTVVYCNGLRYGGEEEFNFLWSRYLAHNVNTEQVLILGVMGCTRNETLAHRHLQRTIINDSYIRTQDLSTVYPSVYNNIYGVDHAISFLRENYQQIIDFNNSTASLASVVSGIAGAIYSEQQLIALREVIANITADIGTNTLLDNLQSAEINLQWLQTHGSTVSRWVKEQDYRLPTNIVPEYYYIVLKPNLDDGSFQFEGRVNITFRVTSNTDRITLHAHDLDIEEDTISVGVDVSAVTVDAVRQFYDIKLEEELEAGKQYQLQMSYTGHLREDMYGFYRTYYYKNGLKRWLASTQFQPTSARRAFPCFDEPGFKAKFKISIGRTPDRHTLSNMPVETSEVDSGNTTWDHFEETPMPMSTYLIAFVISDFSSLSSSDGFYKTWQRSDATSQAQYSVNISPKIMSAIEEYTRLDYFLPKMDQVAVPDFSAGAMENWGLVTYRERLILLEEGITPSNYLLNIASTIAHEFAHMWFGNLVSPVWWEHTWLNEGFARFFEFFTTDAVEPSWKLEQQFVPLQVQTALLTDSLESSHPLSSHVDTPSSVSSIFSTITYNKGASVIRMMEHFLTKDTFRKGLNRYLTRHANSTAVPDYLFTAMQEQYDEDTENETTAAIPTVYRNLPIFVKTIMDTWTLQKGYPVITITRSYTASTATITQRRFLLRRDSGSTDTHTYRWWVPLTYTTQASPNFTSTTADYWLTGLQVSSWTINLPARQNQWVLFNIQQTGFYRVNYDDRNWALLADYLDSEYYDEIHVLNRAQLLDDAFALARAGTINYTTALKLTKYLTYETEYVPWYSALTALNYVNRRLMGLGEYEHHVFKSYVLRLLDNVYNKLGLAEDAADSLVTRLHRNMILTWACNYGVKSCTDMARSEFAKLMADPDNYTIDPDLKTVIYCNGIRYGGEAEFDFLWNRYLTHNVNTEQIVILGVMGCTNNEILAHRHLRKTISEDSFIRSQDMSTVYSSVYNNPYGVDYAISFLRNNYAEIMEFADVCFFAWLQLKEIINNITADIGTNTLLDNLQSAEINLQWLQTHGSTVSRWVKEQDYRLPTNIVPEYYYIVLKPNLDDGSFQFEGRVNITFRVNSNTDRITLHAHDLDIEEDTISVGVDVSAVTVDAVRQFYDIKLQQELQAGRRYQLHMFYKGYHRDETAGFHRSFYYKNGTKRWLASTKFEPTHARRAFPCFDEPALKAKFKMVIGRTIDRHALSNMPLESSEYDEYENVTWDHFEETPMPMSTYLLAFVVSDFKNVSSSDGFFNTWQRADASRRPSTAILTALEEYTGLDYFLPKMDQVAVPDFQSGAMENWGLRSREPEDPDGARVVHETGLFPAKMNQAAVPDIQSGAMENWALVMYRGTRDLTTSCPRWTRWPYWTSSQEPWRTGDSSRTGESSVSVHSKHCREIYLLYEDLVSRFVDKVNVASVIAHELAHMWFGNLVSPKWWSCIWLNEGFAQYFQYFVTASVEPSWRMDELFVLEQMHTALQYDSLESSHPLTYEVNTPSSIRAMFSTVSYNKGTDVLHR</sequence>
<keyword evidence="4" id="KW-0336">GPI-anchor</keyword>
<evidence type="ECO:0000256" key="2">
    <source>
        <dbReference type="ARBA" id="ARBA00004609"/>
    </source>
</evidence>
<feature type="domain" description="Aminopeptidase N-like N-terminal" evidence="13">
    <location>
        <begin position="2578"/>
        <end position="2762"/>
    </location>
</feature>
<feature type="domain" description="ERAP1-like C-terminal" evidence="12">
    <location>
        <begin position="1356"/>
        <end position="1662"/>
    </location>
</feature>
<dbReference type="CDD" id="cd09601">
    <property type="entry name" value="M1_APN-Q_like"/>
    <property type="match status" value="3"/>
</dbReference>
<comment type="subcellular location">
    <subcellularLocation>
        <location evidence="2">Cell membrane</location>
        <topology evidence="2">Lipid-anchor</topology>
        <topology evidence="2">GPI-anchor</topology>
    </subcellularLocation>
</comment>
<keyword evidence="6" id="KW-0479">Metal-binding</keyword>
<dbReference type="SUPFAM" id="SSF55486">
    <property type="entry name" value="Metalloproteases ('zincins'), catalytic domain"/>
    <property type="match status" value="6"/>
</dbReference>
<feature type="domain" description="Aminopeptidase N-like N-terminal" evidence="13">
    <location>
        <begin position="1707"/>
        <end position="1890"/>
    </location>
</feature>
<evidence type="ECO:0000313" key="14">
    <source>
        <dbReference type="EMBL" id="KAJ8889375.1"/>
    </source>
</evidence>
<keyword evidence="4" id="KW-0325">Glycoprotein</keyword>
<dbReference type="Gene3D" id="2.60.40.1910">
    <property type="match status" value="2"/>
</dbReference>
<dbReference type="EMBL" id="JARBHB010000003">
    <property type="protein sequence ID" value="KAJ8889375.1"/>
    <property type="molecule type" value="Genomic_DNA"/>
</dbReference>
<dbReference type="Gene3D" id="1.10.390.10">
    <property type="entry name" value="Neutral Protease Domain 2"/>
    <property type="match status" value="5"/>
</dbReference>
<reference evidence="14 15" key="1">
    <citation type="submission" date="2023-02" db="EMBL/GenBank/DDBJ databases">
        <title>LHISI_Scaffold_Assembly.</title>
        <authorList>
            <person name="Stuart O.P."/>
            <person name="Cleave R."/>
            <person name="Magrath M.J.L."/>
            <person name="Mikheyev A.S."/>
        </authorList>
    </citation>
    <scope>NUCLEOTIDE SEQUENCE [LARGE SCALE GENOMIC DNA]</scope>
    <source>
        <strain evidence="14">Daus_M_001</strain>
        <tissue evidence="14">Leg muscle</tissue>
    </source>
</reference>
<dbReference type="Pfam" id="PF11838">
    <property type="entry name" value="ERAP1_C"/>
    <property type="match status" value="3"/>
</dbReference>
<dbReference type="PANTHER" id="PTHR11533">
    <property type="entry name" value="PROTEASE M1 ZINC METALLOPROTEASE"/>
    <property type="match status" value="1"/>
</dbReference>
<dbReference type="InterPro" id="IPR034016">
    <property type="entry name" value="M1_APN-typ"/>
</dbReference>
<dbReference type="Proteomes" id="UP001159363">
    <property type="component" value="Chromosome 3"/>
</dbReference>
<dbReference type="InterPro" id="IPR014782">
    <property type="entry name" value="Peptidase_M1_dom"/>
</dbReference>
<organism evidence="14 15">
    <name type="scientific">Dryococelus australis</name>
    <dbReference type="NCBI Taxonomy" id="614101"/>
    <lineage>
        <taxon>Eukaryota</taxon>
        <taxon>Metazoa</taxon>
        <taxon>Ecdysozoa</taxon>
        <taxon>Arthropoda</taxon>
        <taxon>Hexapoda</taxon>
        <taxon>Insecta</taxon>
        <taxon>Pterygota</taxon>
        <taxon>Neoptera</taxon>
        <taxon>Polyneoptera</taxon>
        <taxon>Phasmatodea</taxon>
        <taxon>Verophasmatodea</taxon>
        <taxon>Anareolatae</taxon>
        <taxon>Phasmatidae</taxon>
        <taxon>Eurycanthinae</taxon>
        <taxon>Dryococelus</taxon>
    </lineage>
</organism>
<evidence type="ECO:0000256" key="8">
    <source>
        <dbReference type="ARBA" id="ARBA00022833"/>
    </source>
</evidence>
<evidence type="ECO:0000259" key="12">
    <source>
        <dbReference type="Pfam" id="PF11838"/>
    </source>
</evidence>
<evidence type="ECO:0000256" key="3">
    <source>
        <dbReference type="ARBA" id="ARBA00010136"/>
    </source>
</evidence>
<proteinExistence type="inferred from homology"/>
<dbReference type="PRINTS" id="PR00756">
    <property type="entry name" value="ALADIPTASE"/>
</dbReference>
<evidence type="ECO:0000256" key="10">
    <source>
        <dbReference type="ARBA" id="ARBA00023288"/>
    </source>
</evidence>
<dbReference type="InterPro" id="IPR027268">
    <property type="entry name" value="Peptidase_M4/M1_CTD_sf"/>
</dbReference>
<feature type="domain" description="ERAP1-like C-terminal" evidence="12">
    <location>
        <begin position="2243"/>
        <end position="2545"/>
    </location>
</feature>
<feature type="domain" description="Peptidase M1 membrane alanine aminopeptidase" evidence="11">
    <location>
        <begin position="1035"/>
        <end position="1243"/>
    </location>
</feature>
<feature type="domain" description="Peptidase M1 membrane alanine aminopeptidase" evidence="11">
    <location>
        <begin position="1922"/>
        <end position="2131"/>
    </location>
</feature>